<sequence>MKYIAKDKFDCEIEINDQILKVAPKLGPLQYDSNELSIIKHDVKLEKFSYAGAEDGLFKFSYKKDGKRKSIQVPFKYEQQKRICLVANAIVFSRYIPQDENPSFAIGLGGSLEIRSNRLLISRYSRFQQFPWARKLESKKIDFQSIKEVGFLKAGMIKESLVQEFSDVGCIRFVEKSKAQMQDIWNPLTDPNTILFDKSMEFLFYRLFVLIKKLTGIRTLEFEKSSSQYFSHSVHEYLEDLASKHQTENLICLTKGEQRKIKEEKDTMFYKLEDKGFLTGVEVKQLATNFQEKVKYIGMLYLMTDFKDKELDNIMKQYCRGLYSRDEFERFLMNYYRGYTIPVARELALKDYEIIYEDDFEEDFNEGESFEQIDYKQLNEAYNPRLTDIGHIKKGKVIQFPSRVTCQF</sequence>
<protein>
    <submittedName>
        <fullName evidence="1">Uncharacterized protein</fullName>
    </submittedName>
</protein>
<dbReference type="EMBL" id="FNCP01000013">
    <property type="protein sequence ID" value="SDH43315.1"/>
    <property type="molecule type" value="Genomic_DNA"/>
</dbReference>
<dbReference type="RefSeq" id="WP_092333688.1">
    <property type="nucleotide sequence ID" value="NZ_FNCP01000013.1"/>
</dbReference>
<accession>A0A1G8CD24</accession>
<organism evidence="1 2">
    <name type="scientific">Desulfosporosinus hippei DSM 8344</name>
    <dbReference type="NCBI Taxonomy" id="1121419"/>
    <lineage>
        <taxon>Bacteria</taxon>
        <taxon>Bacillati</taxon>
        <taxon>Bacillota</taxon>
        <taxon>Clostridia</taxon>
        <taxon>Eubacteriales</taxon>
        <taxon>Desulfitobacteriaceae</taxon>
        <taxon>Desulfosporosinus</taxon>
    </lineage>
</organism>
<evidence type="ECO:0000313" key="2">
    <source>
        <dbReference type="Proteomes" id="UP000198656"/>
    </source>
</evidence>
<gene>
    <name evidence="1" type="ORF">SAMN05443529_11365</name>
</gene>
<proteinExistence type="predicted"/>
<keyword evidence="2" id="KW-1185">Reference proteome</keyword>
<evidence type="ECO:0000313" key="1">
    <source>
        <dbReference type="EMBL" id="SDH43315.1"/>
    </source>
</evidence>
<dbReference type="Proteomes" id="UP000198656">
    <property type="component" value="Unassembled WGS sequence"/>
</dbReference>
<reference evidence="2" key="1">
    <citation type="submission" date="2016-10" db="EMBL/GenBank/DDBJ databases">
        <authorList>
            <person name="Varghese N."/>
            <person name="Submissions S."/>
        </authorList>
    </citation>
    <scope>NUCLEOTIDE SEQUENCE [LARGE SCALE GENOMIC DNA]</scope>
    <source>
        <strain evidence="2">DSM 8344</strain>
    </source>
</reference>
<dbReference type="AlphaFoldDB" id="A0A1G8CD24"/>
<name>A0A1G8CD24_9FIRM</name>